<dbReference type="PANTHER" id="PTHR47506">
    <property type="entry name" value="TRANSCRIPTIONAL REGULATORY PROTEIN"/>
    <property type="match status" value="1"/>
</dbReference>
<evidence type="ECO:0000256" key="2">
    <source>
        <dbReference type="ARBA" id="ARBA00023125"/>
    </source>
</evidence>
<evidence type="ECO:0000256" key="3">
    <source>
        <dbReference type="ARBA" id="ARBA00023163"/>
    </source>
</evidence>
<feature type="domain" description="HTH tetR-type" evidence="5">
    <location>
        <begin position="8"/>
        <end position="68"/>
    </location>
</feature>
<organism evidence="6 7">
    <name type="scientific">Kushneria aurantia</name>
    <dbReference type="NCBI Taxonomy" id="504092"/>
    <lineage>
        <taxon>Bacteria</taxon>
        <taxon>Pseudomonadati</taxon>
        <taxon>Pseudomonadota</taxon>
        <taxon>Gammaproteobacteria</taxon>
        <taxon>Oceanospirillales</taxon>
        <taxon>Halomonadaceae</taxon>
        <taxon>Kushneria</taxon>
    </lineage>
</organism>
<dbReference type="SUPFAM" id="SSF46689">
    <property type="entry name" value="Homeodomain-like"/>
    <property type="match status" value="1"/>
</dbReference>
<feature type="DNA-binding region" description="H-T-H motif" evidence="4">
    <location>
        <begin position="31"/>
        <end position="50"/>
    </location>
</feature>
<evidence type="ECO:0000259" key="5">
    <source>
        <dbReference type="PROSITE" id="PS50977"/>
    </source>
</evidence>
<comment type="caution">
    <text evidence="6">The sequence shown here is derived from an EMBL/GenBank/DDBJ whole genome shotgun (WGS) entry which is preliminary data.</text>
</comment>
<evidence type="ECO:0000313" key="7">
    <source>
        <dbReference type="Proteomes" id="UP001589814"/>
    </source>
</evidence>
<dbReference type="Pfam" id="PF00440">
    <property type="entry name" value="TetR_N"/>
    <property type="match status" value="1"/>
</dbReference>
<proteinExistence type="predicted"/>
<dbReference type="PRINTS" id="PR00455">
    <property type="entry name" value="HTHTETR"/>
</dbReference>
<dbReference type="InterPro" id="IPR001647">
    <property type="entry name" value="HTH_TetR"/>
</dbReference>
<name>A0ABV6G2M9_9GAMM</name>
<evidence type="ECO:0000313" key="6">
    <source>
        <dbReference type="EMBL" id="MFC0267907.1"/>
    </source>
</evidence>
<dbReference type="PROSITE" id="PS50977">
    <property type="entry name" value="HTH_TETR_2"/>
    <property type="match status" value="1"/>
</dbReference>
<keyword evidence="7" id="KW-1185">Reference proteome</keyword>
<sequence length="90" mass="10353">MVTPRQTNEVRDGILDAAELLFIMQGYRATGVNQIIREAGVAKASFYHHFPSKTALAEAFVQRRHKRWFQSVEQRLAAEDDPRDKLRALI</sequence>
<keyword evidence="3" id="KW-0804">Transcription</keyword>
<dbReference type="PANTHER" id="PTHR47506:SF1">
    <property type="entry name" value="HTH-TYPE TRANSCRIPTIONAL REGULATOR YJDC"/>
    <property type="match status" value="1"/>
</dbReference>
<evidence type="ECO:0000256" key="4">
    <source>
        <dbReference type="PROSITE-ProRule" id="PRU00335"/>
    </source>
</evidence>
<dbReference type="Proteomes" id="UP001589814">
    <property type="component" value="Unassembled WGS sequence"/>
</dbReference>
<reference evidence="6 7" key="1">
    <citation type="submission" date="2024-09" db="EMBL/GenBank/DDBJ databases">
        <authorList>
            <person name="Sun Q."/>
            <person name="Mori K."/>
        </authorList>
    </citation>
    <scope>NUCLEOTIDE SEQUENCE [LARGE SCALE GENOMIC DNA]</scope>
    <source>
        <strain evidence="6 7">CCM 7415</strain>
    </source>
</reference>
<accession>A0ABV6G2M9</accession>
<protein>
    <submittedName>
        <fullName evidence="6">TetR/AcrR family transcriptional regulator</fullName>
    </submittedName>
</protein>
<keyword evidence="2 4" id="KW-0238">DNA-binding</keyword>
<keyword evidence="1" id="KW-0805">Transcription regulation</keyword>
<gene>
    <name evidence="6" type="ORF">ACFFHW_07890</name>
</gene>
<dbReference type="EMBL" id="JBHLVX010000028">
    <property type="protein sequence ID" value="MFC0267907.1"/>
    <property type="molecule type" value="Genomic_DNA"/>
</dbReference>
<dbReference type="RefSeq" id="WP_019953255.1">
    <property type="nucleotide sequence ID" value="NZ_JBHLVX010000028.1"/>
</dbReference>
<dbReference type="Gene3D" id="1.10.357.10">
    <property type="entry name" value="Tetracycline Repressor, domain 2"/>
    <property type="match status" value="1"/>
</dbReference>
<dbReference type="InterPro" id="IPR009057">
    <property type="entry name" value="Homeodomain-like_sf"/>
</dbReference>
<evidence type="ECO:0000256" key="1">
    <source>
        <dbReference type="ARBA" id="ARBA00023015"/>
    </source>
</evidence>